<keyword evidence="1" id="KW-0812">Transmembrane</keyword>
<keyword evidence="1" id="KW-1133">Transmembrane helix</keyword>
<keyword evidence="1" id="KW-0472">Membrane</keyword>
<keyword evidence="3" id="KW-0436">Ligase</keyword>
<reference evidence="3 4" key="1">
    <citation type="submission" date="2021-06" db="EMBL/GenBank/DDBJ databases">
        <authorList>
            <person name="Sun Q."/>
            <person name="Li D."/>
        </authorList>
    </citation>
    <scope>NUCLEOTIDE SEQUENCE [LARGE SCALE GENOMIC DNA]</scope>
    <source>
        <strain evidence="3 4">MSJd-7</strain>
    </source>
</reference>
<accession>A0ABS6EMY1</accession>
<evidence type="ECO:0000256" key="1">
    <source>
        <dbReference type="SAM" id="Phobius"/>
    </source>
</evidence>
<protein>
    <submittedName>
        <fullName evidence="3">Acyl--CoA ligase</fullName>
    </submittedName>
</protein>
<evidence type="ECO:0000313" key="3">
    <source>
        <dbReference type="EMBL" id="MBU5489048.1"/>
    </source>
</evidence>
<dbReference type="EMBL" id="JAHLQI010000001">
    <property type="protein sequence ID" value="MBU5489048.1"/>
    <property type="molecule type" value="Genomic_DNA"/>
</dbReference>
<dbReference type="InterPro" id="IPR000873">
    <property type="entry name" value="AMP-dep_synth/lig_dom"/>
</dbReference>
<gene>
    <name evidence="3" type="ORF">KQI75_00145</name>
</gene>
<feature type="transmembrane region" description="Helical" evidence="1">
    <location>
        <begin position="272"/>
        <end position="294"/>
    </location>
</feature>
<evidence type="ECO:0000259" key="2">
    <source>
        <dbReference type="Pfam" id="PF00501"/>
    </source>
</evidence>
<feature type="domain" description="AMP-dependent synthetase/ligase" evidence="2">
    <location>
        <begin position="60"/>
        <end position="444"/>
    </location>
</feature>
<sequence>MDNKVGLKKERGIHMNKTLTGKPSVDRPWMQYYPPQMIEGLSIPEQTVAEYLEERCPGSDVVAMHYYGTDITWKELNEQVDKTARALRALGFGEGDQIPTFLRSVPEFLYLLLAAERIGASLLCRDNTIEENVDAVKKSGAKIIFAHDFLSHDDLNAYRNGAGVHGAVLLSPLRSADRTQMPDYCWDYMDSLYSDYPAYGPCTMSWDAFLHQGDGFTGTVEAPRDIDRPLFRAYTSGSTGPSKQVIHSAHTMIGNMHQMNFYGGASDFRPTWMVTLLPPTLVAVVVAMLLMPLASNKLLILSPFVDVNDVDLELMRYRPNAWPLIPMFIEIVMRNGRVPDDYDMSHLFAAGAGCEAYNNNQLKRAQKFLNDHNCKARFTTGYGCSEAGSNMTLPMTPHPIGNGNVGVPMPLTVISIFKPGTEEELTYNTMGEICQCSPGTMMGYDDPKATAKAIKVHSDGKRWLHTGDIGYMAEDGTIYALTRGSAQRYGGGELMTLPMENRLADANIPGIDDEFFVIIQDPEHHHCFVPYLFVVLEDGYTVDDIREKVAACLEDYMQPVEIYALPERPFFHFKTNRIGMVKAICEGTLGKK</sequence>
<dbReference type="GO" id="GO:0016874">
    <property type="term" value="F:ligase activity"/>
    <property type="evidence" value="ECO:0007669"/>
    <property type="project" value="UniProtKB-KW"/>
</dbReference>
<evidence type="ECO:0000313" key="4">
    <source>
        <dbReference type="Proteomes" id="UP000783588"/>
    </source>
</evidence>
<keyword evidence="4" id="KW-1185">Reference proteome</keyword>
<comment type="caution">
    <text evidence="3">The sequence shown here is derived from an EMBL/GenBank/DDBJ whole genome shotgun (WGS) entry which is preliminary data.</text>
</comment>
<proteinExistence type="predicted"/>
<dbReference type="Proteomes" id="UP000783588">
    <property type="component" value="Unassembled WGS sequence"/>
</dbReference>
<dbReference type="Pfam" id="PF00501">
    <property type="entry name" value="AMP-binding"/>
    <property type="match status" value="1"/>
</dbReference>
<organism evidence="3 4">
    <name type="scientific">Butyricicoccus intestinisimiae</name>
    <dbReference type="NCBI Taxonomy" id="2841509"/>
    <lineage>
        <taxon>Bacteria</taxon>
        <taxon>Bacillati</taxon>
        <taxon>Bacillota</taxon>
        <taxon>Clostridia</taxon>
        <taxon>Eubacteriales</taxon>
        <taxon>Butyricicoccaceae</taxon>
        <taxon>Butyricicoccus</taxon>
    </lineage>
</organism>
<name>A0ABS6EMY1_9FIRM</name>
<dbReference type="PANTHER" id="PTHR24096">
    <property type="entry name" value="LONG-CHAIN-FATTY-ACID--COA LIGASE"/>
    <property type="match status" value="1"/>
</dbReference>